<dbReference type="Gene3D" id="1.10.287.130">
    <property type="match status" value="1"/>
</dbReference>
<dbReference type="InterPro" id="IPR036890">
    <property type="entry name" value="HATPase_C_sf"/>
</dbReference>
<evidence type="ECO:0000256" key="8">
    <source>
        <dbReference type="ARBA" id="ARBA00022840"/>
    </source>
</evidence>
<dbReference type="GO" id="GO:0005886">
    <property type="term" value="C:plasma membrane"/>
    <property type="evidence" value="ECO:0007669"/>
    <property type="project" value="UniProtKB-SubCell"/>
</dbReference>
<name>A0A1M4VGN5_9BACL</name>
<organism evidence="12 13">
    <name type="scientific">Seinonella peptonophila</name>
    <dbReference type="NCBI Taxonomy" id="112248"/>
    <lineage>
        <taxon>Bacteria</taxon>
        <taxon>Bacillati</taxon>
        <taxon>Bacillota</taxon>
        <taxon>Bacilli</taxon>
        <taxon>Bacillales</taxon>
        <taxon>Thermoactinomycetaceae</taxon>
        <taxon>Seinonella</taxon>
    </lineage>
</organism>
<dbReference type="PANTHER" id="PTHR45453:SF1">
    <property type="entry name" value="PHOSPHATE REGULON SENSOR PROTEIN PHOR"/>
    <property type="match status" value="1"/>
</dbReference>
<evidence type="ECO:0000256" key="7">
    <source>
        <dbReference type="ARBA" id="ARBA00022777"/>
    </source>
</evidence>
<dbReference type="InterPro" id="IPR005467">
    <property type="entry name" value="His_kinase_dom"/>
</dbReference>
<evidence type="ECO:0000256" key="4">
    <source>
        <dbReference type="ARBA" id="ARBA00022553"/>
    </source>
</evidence>
<evidence type="ECO:0000256" key="1">
    <source>
        <dbReference type="ARBA" id="ARBA00000085"/>
    </source>
</evidence>
<keyword evidence="10" id="KW-1133">Transmembrane helix</keyword>
<keyword evidence="8" id="KW-0067">ATP-binding</keyword>
<dbReference type="InterPro" id="IPR004358">
    <property type="entry name" value="Sig_transdc_His_kin-like_C"/>
</dbReference>
<keyword evidence="4" id="KW-0597">Phosphoprotein</keyword>
<feature type="domain" description="Histidine kinase" evidence="11">
    <location>
        <begin position="147"/>
        <end position="364"/>
    </location>
</feature>
<dbReference type="InterPro" id="IPR050351">
    <property type="entry name" value="BphY/WalK/GraS-like"/>
</dbReference>
<dbReference type="CDD" id="cd00082">
    <property type="entry name" value="HisKA"/>
    <property type="match status" value="1"/>
</dbReference>
<keyword evidence="9" id="KW-0902">Two-component regulatory system</keyword>
<dbReference type="PANTHER" id="PTHR45453">
    <property type="entry name" value="PHOSPHATE REGULON SENSOR PROTEIN PHOR"/>
    <property type="match status" value="1"/>
</dbReference>
<proteinExistence type="predicted"/>
<evidence type="ECO:0000313" key="12">
    <source>
        <dbReference type="EMBL" id="SHE68149.1"/>
    </source>
</evidence>
<evidence type="ECO:0000313" key="13">
    <source>
        <dbReference type="Proteomes" id="UP000184476"/>
    </source>
</evidence>
<dbReference type="PRINTS" id="PR00344">
    <property type="entry name" value="BCTRLSENSOR"/>
</dbReference>
<dbReference type="RefSeq" id="WP_084731168.1">
    <property type="nucleotide sequence ID" value="NZ_FQVL01000002.1"/>
</dbReference>
<keyword evidence="13" id="KW-1185">Reference proteome</keyword>
<dbReference type="InterPro" id="IPR003661">
    <property type="entry name" value="HisK_dim/P_dom"/>
</dbReference>
<dbReference type="OrthoDB" id="368131at2"/>
<evidence type="ECO:0000256" key="10">
    <source>
        <dbReference type="SAM" id="Phobius"/>
    </source>
</evidence>
<dbReference type="Gene3D" id="3.30.565.10">
    <property type="entry name" value="Histidine kinase-like ATPase, C-terminal domain"/>
    <property type="match status" value="1"/>
</dbReference>
<dbReference type="FunFam" id="3.30.565.10:FF:000006">
    <property type="entry name" value="Sensor histidine kinase WalK"/>
    <property type="match status" value="1"/>
</dbReference>
<dbReference type="SMART" id="SM00388">
    <property type="entry name" value="HisKA"/>
    <property type="match status" value="1"/>
</dbReference>
<dbReference type="STRING" id="112248.SAMN05444392_102356"/>
<dbReference type="PROSITE" id="PS50109">
    <property type="entry name" value="HIS_KIN"/>
    <property type="match status" value="1"/>
</dbReference>
<dbReference type="GO" id="GO:0000155">
    <property type="term" value="F:phosphorelay sensor kinase activity"/>
    <property type="evidence" value="ECO:0007669"/>
    <property type="project" value="InterPro"/>
</dbReference>
<dbReference type="SMART" id="SM00387">
    <property type="entry name" value="HATPase_c"/>
    <property type="match status" value="1"/>
</dbReference>
<dbReference type="GO" id="GO:0005524">
    <property type="term" value="F:ATP binding"/>
    <property type="evidence" value="ECO:0007669"/>
    <property type="project" value="UniProtKB-KW"/>
</dbReference>
<evidence type="ECO:0000256" key="2">
    <source>
        <dbReference type="ARBA" id="ARBA00004651"/>
    </source>
</evidence>
<dbReference type="InterPro" id="IPR003594">
    <property type="entry name" value="HATPase_dom"/>
</dbReference>
<dbReference type="AlphaFoldDB" id="A0A1M4VGN5"/>
<reference evidence="12 13" key="1">
    <citation type="submission" date="2016-11" db="EMBL/GenBank/DDBJ databases">
        <authorList>
            <person name="Jaros S."/>
            <person name="Januszkiewicz K."/>
            <person name="Wedrychowicz H."/>
        </authorList>
    </citation>
    <scope>NUCLEOTIDE SEQUENCE [LARGE SCALE GENOMIC DNA]</scope>
    <source>
        <strain evidence="12 13">DSM 44666</strain>
    </source>
</reference>
<comment type="subcellular location">
    <subcellularLocation>
        <location evidence="2">Cell membrane</location>
        <topology evidence="2">Multi-pass membrane protein</topology>
    </subcellularLocation>
</comment>
<accession>A0A1M4VGN5</accession>
<keyword evidence="10" id="KW-0812">Transmembrane</keyword>
<dbReference type="SUPFAM" id="SSF47384">
    <property type="entry name" value="Homodimeric domain of signal transducing histidine kinase"/>
    <property type="match status" value="1"/>
</dbReference>
<feature type="transmembrane region" description="Helical" evidence="10">
    <location>
        <begin position="12"/>
        <end position="34"/>
    </location>
</feature>
<dbReference type="EC" id="2.7.13.3" evidence="3"/>
<dbReference type="GO" id="GO:0004721">
    <property type="term" value="F:phosphoprotein phosphatase activity"/>
    <property type="evidence" value="ECO:0007669"/>
    <property type="project" value="TreeGrafter"/>
</dbReference>
<keyword evidence="6" id="KW-0547">Nucleotide-binding</keyword>
<evidence type="ECO:0000256" key="5">
    <source>
        <dbReference type="ARBA" id="ARBA00022679"/>
    </source>
</evidence>
<evidence type="ECO:0000256" key="3">
    <source>
        <dbReference type="ARBA" id="ARBA00012438"/>
    </source>
</evidence>
<comment type="catalytic activity">
    <reaction evidence="1">
        <text>ATP + protein L-histidine = ADP + protein N-phospho-L-histidine.</text>
        <dbReference type="EC" id="2.7.13.3"/>
    </reaction>
</comment>
<dbReference type="Pfam" id="PF00512">
    <property type="entry name" value="HisKA"/>
    <property type="match status" value="1"/>
</dbReference>
<protein>
    <recommendedName>
        <fullName evidence="3">histidine kinase</fullName>
        <ecNumber evidence="3">2.7.13.3</ecNumber>
    </recommendedName>
</protein>
<evidence type="ECO:0000259" key="11">
    <source>
        <dbReference type="PROSITE" id="PS50109"/>
    </source>
</evidence>
<evidence type="ECO:0000256" key="6">
    <source>
        <dbReference type="ARBA" id="ARBA00022741"/>
    </source>
</evidence>
<keyword evidence="5" id="KW-0808">Transferase</keyword>
<dbReference type="EMBL" id="FQVL01000002">
    <property type="protein sequence ID" value="SHE68149.1"/>
    <property type="molecule type" value="Genomic_DNA"/>
</dbReference>
<gene>
    <name evidence="12" type="ORF">SAMN05444392_102356</name>
</gene>
<dbReference type="Pfam" id="PF02518">
    <property type="entry name" value="HATPase_c"/>
    <property type="match status" value="1"/>
</dbReference>
<feature type="transmembrane region" description="Helical" evidence="10">
    <location>
        <begin position="50"/>
        <end position="70"/>
    </location>
</feature>
<dbReference type="SUPFAM" id="SSF55874">
    <property type="entry name" value="ATPase domain of HSP90 chaperone/DNA topoisomerase II/histidine kinase"/>
    <property type="match status" value="1"/>
</dbReference>
<keyword evidence="10" id="KW-0472">Membrane</keyword>
<dbReference type="GO" id="GO:0016036">
    <property type="term" value="P:cellular response to phosphate starvation"/>
    <property type="evidence" value="ECO:0007669"/>
    <property type="project" value="TreeGrafter"/>
</dbReference>
<keyword evidence="7 12" id="KW-0418">Kinase</keyword>
<sequence>MSKLHFRIGIHIFFIVSLLFTMIVVIGITSIIIIDKGKTLIGLEKGQGDLFFMLTFFSGILLFCGWYVWFLGKPLIHLMLWISNLANNHYQYPSDMKKFYQRNGKLKIHFRLYEDVFTHMHKLTQVLQKNQREQERIDQLKKDWGAGISHDLKTPLTYITSYSSMYLSAQYVWSNQEKRDFVQRIQQKSMLLEELIDDLNISFQLEDSEIPLNTDTYNIIEFVRRIIVDIANDPLSKEHCFQFEVKQGQIDIDFDPKLLKRILYNLIMNAVLHNPPKTTICIHIYQADCLYITIKDNGIGMNEETKKHLFDKYYRAKTTLRSIKGTGLGMAISKQLILAHNGNIEVTSQQGQGTTISISLPLKQ</sequence>
<dbReference type="Proteomes" id="UP000184476">
    <property type="component" value="Unassembled WGS sequence"/>
</dbReference>
<evidence type="ECO:0000256" key="9">
    <source>
        <dbReference type="ARBA" id="ARBA00023012"/>
    </source>
</evidence>
<dbReference type="InterPro" id="IPR036097">
    <property type="entry name" value="HisK_dim/P_sf"/>
</dbReference>